<dbReference type="EMBL" id="BMAV01017105">
    <property type="protein sequence ID" value="GFY68516.1"/>
    <property type="molecule type" value="Genomic_DNA"/>
</dbReference>
<evidence type="ECO:0000313" key="1">
    <source>
        <dbReference type="EMBL" id="GFY68516.1"/>
    </source>
</evidence>
<dbReference type="AlphaFoldDB" id="A0A8X6Y9B1"/>
<evidence type="ECO:0000313" key="2">
    <source>
        <dbReference type="Proteomes" id="UP000886998"/>
    </source>
</evidence>
<proteinExistence type="predicted"/>
<dbReference type="Proteomes" id="UP000886998">
    <property type="component" value="Unassembled WGS sequence"/>
</dbReference>
<accession>A0A8X6Y9B1</accession>
<reference evidence="1" key="1">
    <citation type="submission" date="2020-08" db="EMBL/GenBank/DDBJ databases">
        <title>Multicomponent nature underlies the extraordinary mechanical properties of spider dragline silk.</title>
        <authorList>
            <person name="Kono N."/>
            <person name="Nakamura H."/>
            <person name="Mori M."/>
            <person name="Yoshida Y."/>
            <person name="Ohtoshi R."/>
            <person name="Malay A.D."/>
            <person name="Moran D.A.P."/>
            <person name="Tomita M."/>
            <person name="Numata K."/>
            <person name="Arakawa K."/>
        </authorList>
    </citation>
    <scope>NUCLEOTIDE SEQUENCE</scope>
</reference>
<keyword evidence="2" id="KW-1185">Reference proteome</keyword>
<gene>
    <name evidence="1" type="ORF">TNIN_275461</name>
</gene>
<organism evidence="1 2">
    <name type="scientific">Trichonephila inaurata madagascariensis</name>
    <dbReference type="NCBI Taxonomy" id="2747483"/>
    <lineage>
        <taxon>Eukaryota</taxon>
        <taxon>Metazoa</taxon>
        <taxon>Ecdysozoa</taxon>
        <taxon>Arthropoda</taxon>
        <taxon>Chelicerata</taxon>
        <taxon>Arachnida</taxon>
        <taxon>Araneae</taxon>
        <taxon>Araneomorphae</taxon>
        <taxon>Entelegynae</taxon>
        <taxon>Araneoidea</taxon>
        <taxon>Nephilidae</taxon>
        <taxon>Trichonephila</taxon>
        <taxon>Trichonephila inaurata</taxon>
    </lineage>
</organism>
<name>A0A8X6Y9B1_9ARAC</name>
<sequence length="239" mass="26345">MFVPGYYVCPERLCLSISCRISSNFKPRKANCYKKIPGKVKEGVSEKNFLPSSSKSADNDGHESINEEYRLPLRLSESDGTAVAGKVKEGVSEKKVLPYSSKSADNDSHESIKGKIERILALINECISEKVLPCSSKSADNDGHESINKENRLTLRLSESDTAAISGKIKEGVGKKVLHCSSKSADNDGRESIKGKIESILALIDKYEFTLEEENKIHRNLDSVQGQRQANQPVVSRNT</sequence>
<comment type="caution">
    <text evidence="1">The sequence shown here is derived from an EMBL/GenBank/DDBJ whole genome shotgun (WGS) entry which is preliminary data.</text>
</comment>
<protein>
    <submittedName>
        <fullName evidence="1">Uncharacterized protein</fullName>
    </submittedName>
</protein>